<dbReference type="WBParaSite" id="Csp11.Scaffold630.g19074.t1">
    <property type="protein sequence ID" value="Csp11.Scaffold630.g19074.t1"/>
    <property type="gene ID" value="Csp11.Scaffold630.g19074"/>
</dbReference>
<dbReference type="Pfam" id="PF07735">
    <property type="entry name" value="FBA_2"/>
    <property type="match status" value="1"/>
</dbReference>
<sequence>MISDIFTVKNVTYDLFLGRNTLNILDLTERETGGKPVVSARFSGDFAPLDTVINILNQFKWNLEIDYRFPDYFQFDFEGKYSGGSIKIPFAHWLTLQDLLAFLHCDSVHLENVRVSGEELNVFLSHFIRNSATKRLFLTARNVDLSVVIQGITVFDKGVDWFEIRRENGSKAEIEMKDGVFCLRTE</sequence>
<protein>
    <submittedName>
        <fullName evidence="3">FBA_2 domain-containing protein</fullName>
    </submittedName>
</protein>
<accession>A0A1I7UT39</accession>
<name>A0A1I7UT39_9PELO</name>
<organism evidence="2 3">
    <name type="scientific">Caenorhabditis tropicalis</name>
    <dbReference type="NCBI Taxonomy" id="1561998"/>
    <lineage>
        <taxon>Eukaryota</taxon>
        <taxon>Metazoa</taxon>
        <taxon>Ecdysozoa</taxon>
        <taxon>Nematoda</taxon>
        <taxon>Chromadorea</taxon>
        <taxon>Rhabditida</taxon>
        <taxon>Rhabditina</taxon>
        <taxon>Rhabditomorpha</taxon>
        <taxon>Rhabditoidea</taxon>
        <taxon>Rhabditidae</taxon>
        <taxon>Peloderinae</taxon>
        <taxon>Caenorhabditis</taxon>
    </lineage>
</organism>
<evidence type="ECO:0000313" key="2">
    <source>
        <dbReference type="Proteomes" id="UP000095282"/>
    </source>
</evidence>
<dbReference type="InterPro" id="IPR012885">
    <property type="entry name" value="F-box_Sdz-33"/>
</dbReference>
<evidence type="ECO:0000313" key="3">
    <source>
        <dbReference type="WBParaSite" id="Csp11.Scaffold630.g19074.t1"/>
    </source>
</evidence>
<reference evidence="3" key="1">
    <citation type="submission" date="2016-11" db="UniProtKB">
        <authorList>
            <consortium name="WormBaseParasite"/>
        </authorList>
    </citation>
    <scope>IDENTIFICATION</scope>
</reference>
<dbReference type="AlphaFoldDB" id="A0A1I7UT39"/>
<dbReference type="Proteomes" id="UP000095282">
    <property type="component" value="Unplaced"/>
</dbReference>
<evidence type="ECO:0000259" key="1">
    <source>
        <dbReference type="Pfam" id="PF07735"/>
    </source>
</evidence>
<feature type="domain" description="Sdz-33 F-box" evidence="1">
    <location>
        <begin position="86"/>
        <end position="136"/>
    </location>
</feature>
<keyword evidence="2" id="KW-1185">Reference proteome</keyword>
<proteinExistence type="predicted"/>